<protein>
    <submittedName>
        <fullName evidence="3">DUF4397 domain-containing protein</fullName>
    </submittedName>
</protein>
<name>A0ABD6D740_9EURY</name>
<reference evidence="3 4" key="1">
    <citation type="journal article" date="2019" name="Int. J. Syst. Evol. Microbiol.">
        <title>The Global Catalogue of Microorganisms (GCM) 10K type strain sequencing project: providing services to taxonomists for standard genome sequencing and annotation.</title>
        <authorList>
            <consortium name="The Broad Institute Genomics Platform"/>
            <consortium name="The Broad Institute Genome Sequencing Center for Infectious Disease"/>
            <person name="Wu L."/>
            <person name="Ma J."/>
        </authorList>
    </citation>
    <scope>NUCLEOTIDE SEQUENCE [LARGE SCALE GENOMIC DNA]</scope>
    <source>
        <strain evidence="3 4">CGMCC 1.10593</strain>
    </source>
</reference>
<accession>A0ABD6D740</accession>
<dbReference type="RefSeq" id="WP_256395766.1">
    <property type="nucleotide sequence ID" value="NZ_JANHDJ010000002.1"/>
</dbReference>
<dbReference type="AlphaFoldDB" id="A0ABD6D740"/>
<evidence type="ECO:0000313" key="4">
    <source>
        <dbReference type="Proteomes" id="UP001597052"/>
    </source>
</evidence>
<evidence type="ECO:0000259" key="2">
    <source>
        <dbReference type="Pfam" id="PF14344"/>
    </source>
</evidence>
<dbReference type="PROSITE" id="PS51257">
    <property type="entry name" value="PROKAR_LIPOPROTEIN"/>
    <property type="match status" value="1"/>
</dbReference>
<dbReference type="Pfam" id="PF14344">
    <property type="entry name" value="DUF4397"/>
    <property type="match status" value="1"/>
</dbReference>
<proteinExistence type="predicted"/>
<feature type="compositionally biased region" description="Acidic residues" evidence="1">
    <location>
        <begin position="31"/>
        <end position="42"/>
    </location>
</feature>
<dbReference type="InterPro" id="IPR025510">
    <property type="entry name" value="DUF4397"/>
</dbReference>
<sequence length="271" mass="28027">MATHNRRAVVKTVGSVAVIGGLAGCAGGQEENGDGNESDMNDSEGNTTDDGMDGGEMASVRVAHLSPDAPNVDIYVDGEAVLEDVAFRDVSDYLELEPATYDVQITEAGDQEAVIYEDSLEVEAVDYTVAAVGEAEEENEPLAVEVFEDDLSDPGENARIRGIHAAPDAPAVDIVGADSGDALFEGLGFGESATAEAPPGEYTFDVVPAGEDDAEPVASFDASVEAGTIYSAFAVGYLEPDDAPVDEEFGVEIVEDTTGTTGGNGMDNEST</sequence>
<keyword evidence="4" id="KW-1185">Reference proteome</keyword>
<comment type="caution">
    <text evidence="3">The sequence shown here is derived from an EMBL/GenBank/DDBJ whole genome shotgun (WGS) entry which is preliminary data.</text>
</comment>
<gene>
    <name evidence="3" type="ORF">ACFSBW_08195</name>
</gene>
<dbReference type="Proteomes" id="UP001597052">
    <property type="component" value="Unassembled WGS sequence"/>
</dbReference>
<evidence type="ECO:0000313" key="3">
    <source>
        <dbReference type="EMBL" id="MFD1641852.1"/>
    </source>
</evidence>
<organism evidence="3 4">
    <name type="scientific">Halohasta litorea</name>
    <dbReference type="NCBI Taxonomy" id="869891"/>
    <lineage>
        <taxon>Archaea</taxon>
        <taxon>Methanobacteriati</taxon>
        <taxon>Methanobacteriota</taxon>
        <taxon>Stenosarchaea group</taxon>
        <taxon>Halobacteria</taxon>
        <taxon>Halobacteriales</taxon>
        <taxon>Haloferacaceae</taxon>
        <taxon>Halohasta</taxon>
    </lineage>
</organism>
<evidence type="ECO:0000256" key="1">
    <source>
        <dbReference type="SAM" id="MobiDB-lite"/>
    </source>
</evidence>
<dbReference type="EMBL" id="JBHUDM010000002">
    <property type="protein sequence ID" value="MFD1641852.1"/>
    <property type="molecule type" value="Genomic_DNA"/>
</dbReference>
<feature type="region of interest" description="Disordered" evidence="1">
    <location>
        <begin position="26"/>
        <end position="55"/>
    </location>
</feature>
<feature type="domain" description="DUF4397" evidence="2">
    <location>
        <begin position="58"/>
        <end position="174"/>
    </location>
</feature>